<dbReference type="InterPro" id="IPR006439">
    <property type="entry name" value="HAD-SF_hydro_IA"/>
</dbReference>
<name>W0JS74_9EURY</name>
<sequence>MSDAITAICFDLDDTLCTYTQRGEDILESAFDRAGVEPLFSIGAFHNRYVDYLEESDGIETLRRACFADLAVEAGHDPETGHAVANAFASIRDQTSVGLLPGASAAVSALGEEYGLGLITNGAPEMQRAKLEAIGLAESFETVVYAGHETRAKPDPEPFEVALEALEADPEHSVYVGNSFESDVAGAHAAGMRPVWVPTSGAAETVPESGPNPEHVLESLAELPPVLR</sequence>
<dbReference type="InterPro" id="IPR023214">
    <property type="entry name" value="HAD_sf"/>
</dbReference>
<organism evidence="6 7">
    <name type="scientific">Halostagnicola larsenii XH-48</name>
    <dbReference type="NCBI Taxonomy" id="797299"/>
    <lineage>
        <taxon>Archaea</taxon>
        <taxon>Methanobacteriati</taxon>
        <taxon>Methanobacteriota</taxon>
        <taxon>Stenosarchaea group</taxon>
        <taxon>Halobacteria</taxon>
        <taxon>Halobacteriales</taxon>
        <taxon>Natrialbaceae</taxon>
        <taxon>Halostagnicola</taxon>
    </lineage>
</organism>
<dbReference type="PANTHER" id="PTHR46470">
    <property type="entry name" value="N-ACYLNEURAMINATE-9-PHOSPHATASE"/>
    <property type="match status" value="1"/>
</dbReference>
<dbReference type="Gene3D" id="3.40.50.1000">
    <property type="entry name" value="HAD superfamily/HAD-like"/>
    <property type="match status" value="1"/>
</dbReference>
<dbReference type="AlphaFoldDB" id="W0JS74"/>
<dbReference type="RefSeq" id="WP_049953056.1">
    <property type="nucleotide sequence ID" value="NZ_CP007055.1"/>
</dbReference>
<gene>
    <name evidence="6" type="ORF">HALLA_14465</name>
</gene>
<evidence type="ECO:0000313" key="7">
    <source>
        <dbReference type="Proteomes" id="UP000019024"/>
    </source>
</evidence>
<dbReference type="NCBIfam" id="TIGR01549">
    <property type="entry name" value="HAD-SF-IA-v1"/>
    <property type="match status" value="1"/>
</dbReference>
<proteinExistence type="inferred from homology"/>
<dbReference type="HOGENOM" id="CLU_045011_8_2_2"/>
<dbReference type="GO" id="GO:0044281">
    <property type="term" value="P:small molecule metabolic process"/>
    <property type="evidence" value="ECO:0007669"/>
    <property type="project" value="UniProtKB-ARBA"/>
</dbReference>
<accession>W0JS74</accession>
<keyword evidence="7" id="KW-1185">Reference proteome</keyword>
<dbReference type="InterPro" id="IPR051400">
    <property type="entry name" value="HAD-like_hydrolase"/>
</dbReference>
<evidence type="ECO:0000256" key="4">
    <source>
        <dbReference type="ARBA" id="ARBA00022842"/>
    </source>
</evidence>
<evidence type="ECO:0000256" key="2">
    <source>
        <dbReference type="ARBA" id="ARBA00007958"/>
    </source>
</evidence>
<evidence type="ECO:0000256" key="1">
    <source>
        <dbReference type="ARBA" id="ARBA00001946"/>
    </source>
</evidence>
<protein>
    <submittedName>
        <fullName evidence="6">Haloacid dehalogenase</fullName>
    </submittedName>
</protein>
<dbReference type="eggNOG" id="arCOG02291">
    <property type="taxonomic scope" value="Archaea"/>
</dbReference>
<dbReference type="STRING" id="797299.HALLA_14465"/>
<dbReference type="Gene3D" id="1.20.120.710">
    <property type="entry name" value="Haloacid dehalogenase hydrolase-like domain"/>
    <property type="match status" value="1"/>
</dbReference>
<dbReference type="GO" id="GO:0016787">
    <property type="term" value="F:hydrolase activity"/>
    <property type="evidence" value="ECO:0007669"/>
    <property type="project" value="UniProtKB-KW"/>
</dbReference>
<dbReference type="InterPro" id="IPR036412">
    <property type="entry name" value="HAD-like_sf"/>
</dbReference>
<dbReference type="SFLD" id="SFLDS00003">
    <property type="entry name" value="Haloacid_Dehalogenase"/>
    <property type="match status" value="1"/>
</dbReference>
<keyword evidence="4" id="KW-0460">Magnesium</keyword>
<dbReference type="SFLD" id="SFLDG01129">
    <property type="entry name" value="C1.5:_HAD__Beta-PGM__Phosphata"/>
    <property type="match status" value="1"/>
</dbReference>
<evidence type="ECO:0000256" key="3">
    <source>
        <dbReference type="ARBA" id="ARBA00022801"/>
    </source>
</evidence>
<evidence type="ECO:0000313" key="6">
    <source>
        <dbReference type="EMBL" id="AHF99812.1"/>
    </source>
</evidence>
<evidence type="ECO:0000256" key="5">
    <source>
        <dbReference type="SAM" id="MobiDB-lite"/>
    </source>
</evidence>
<dbReference type="OrthoDB" id="27736at2157"/>
<feature type="region of interest" description="Disordered" evidence="5">
    <location>
        <begin position="201"/>
        <end position="228"/>
    </location>
</feature>
<dbReference type="SUPFAM" id="SSF56784">
    <property type="entry name" value="HAD-like"/>
    <property type="match status" value="1"/>
</dbReference>
<dbReference type="Pfam" id="PF00702">
    <property type="entry name" value="Hydrolase"/>
    <property type="match status" value="1"/>
</dbReference>
<reference evidence="6 7" key="1">
    <citation type="submission" date="2014-01" db="EMBL/GenBank/DDBJ databases">
        <authorList>
            <consortium name="DOE Joint Genome Institute"/>
            <person name="Anderson I."/>
            <person name="Huntemann M."/>
            <person name="Han J."/>
            <person name="Chen A."/>
            <person name="Kyrpides N."/>
            <person name="Mavromatis K."/>
            <person name="Markowitz V."/>
            <person name="Palaniappan K."/>
            <person name="Ivanova N."/>
            <person name="Schaumberg A."/>
            <person name="Pati A."/>
            <person name="Liolios K."/>
            <person name="Nordberg H.P."/>
            <person name="Cantor M.N."/>
            <person name="Hua S.X."/>
            <person name="Woyke T."/>
        </authorList>
    </citation>
    <scope>NUCLEOTIDE SEQUENCE [LARGE SCALE GENOMIC DNA]</scope>
    <source>
        <strain evidence="6 7">XH-48</strain>
    </source>
</reference>
<comment type="cofactor">
    <cofactor evidence="1">
        <name>Mg(2+)</name>
        <dbReference type="ChEBI" id="CHEBI:18420"/>
    </cofactor>
</comment>
<comment type="similarity">
    <text evidence="2">Belongs to the HAD-like hydrolase superfamily.</text>
</comment>
<dbReference type="GeneID" id="25145630"/>
<dbReference type="EMBL" id="CP007055">
    <property type="protein sequence ID" value="AHF99812.1"/>
    <property type="molecule type" value="Genomic_DNA"/>
</dbReference>
<keyword evidence="3" id="KW-0378">Hydrolase</keyword>
<dbReference type="KEGG" id="hlr:HALLA_14465"/>
<dbReference type="Proteomes" id="UP000019024">
    <property type="component" value="Chromosome"/>
</dbReference>